<dbReference type="Gene3D" id="3.40.50.150">
    <property type="entry name" value="Vaccinia Virus protein VP39"/>
    <property type="match status" value="1"/>
</dbReference>
<proteinExistence type="predicted"/>
<protein>
    <submittedName>
        <fullName evidence="1">Secondary metabolism regulator LAE1</fullName>
    </submittedName>
</protein>
<reference evidence="1" key="1">
    <citation type="submission" date="2020-05" db="EMBL/GenBank/DDBJ databases">
        <title>Mycena genomes resolve the evolution of fungal bioluminescence.</title>
        <authorList>
            <person name="Tsai I.J."/>
        </authorList>
    </citation>
    <scope>NUCLEOTIDE SEQUENCE</scope>
    <source>
        <strain evidence="1">CCC161011</strain>
    </source>
</reference>
<organism evidence="1 2">
    <name type="scientific">Mycena venus</name>
    <dbReference type="NCBI Taxonomy" id="2733690"/>
    <lineage>
        <taxon>Eukaryota</taxon>
        <taxon>Fungi</taxon>
        <taxon>Dikarya</taxon>
        <taxon>Basidiomycota</taxon>
        <taxon>Agaricomycotina</taxon>
        <taxon>Agaricomycetes</taxon>
        <taxon>Agaricomycetidae</taxon>
        <taxon>Agaricales</taxon>
        <taxon>Marasmiineae</taxon>
        <taxon>Mycenaceae</taxon>
        <taxon>Mycena</taxon>
    </lineage>
</organism>
<dbReference type="Pfam" id="PF13489">
    <property type="entry name" value="Methyltransf_23"/>
    <property type="match status" value="1"/>
</dbReference>
<evidence type="ECO:0000313" key="2">
    <source>
        <dbReference type="Proteomes" id="UP000620124"/>
    </source>
</evidence>
<dbReference type="CDD" id="cd02440">
    <property type="entry name" value="AdoMet_MTases"/>
    <property type="match status" value="1"/>
</dbReference>
<dbReference type="OrthoDB" id="2013972at2759"/>
<sequence length="279" mass="31974">MSRPDEDVDCYLSVDGIEFFRQRNGCKFNAMNPTYMLPSDDEESKGDWAVELNEEIPWVFVTGVDIVPIQLREVPVRCRFEIWNIAMPDMPYDDAYFDLIHARDVLTGICNYPQFLGQVARILRPGGLVILIKPDLVQYADDKSEDEWMLGSESGPRGWFTLWETYRNCLTLLGVDVTVPQRLRKLLEGTGAFENIEDCRAMIPVGFYPEDKRVLTVGQLQWMAHDLLLPALRSMFLSSGMVESRVDQIIKDAQTDLYCGNTFGLSSHLHIVHATRREE</sequence>
<keyword evidence="2" id="KW-1185">Reference proteome</keyword>
<comment type="caution">
    <text evidence="1">The sequence shown here is derived from an EMBL/GenBank/DDBJ whole genome shotgun (WGS) entry which is preliminary data.</text>
</comment>
<evidence type="ECO:0000313" key="1">
    <source>
        <dbReference type="EMBL" id="KAF7371529.1"/>
    </source>
</evidence>
<gene>
    <name evidence="1" type="ORF">MVEN_00007700</name>
</gene>
<dbReference type="EMBL" id="JACAZI010000001">
    <property type="protein sequence ID" value="KAF7371529.1"/>
    <property type="molecule type" value="Genomic_DNA"/>
</dbReference>
<dbReference type="SUPFAM" id="SSF53335">
    <property type="entry name" value="S-adenosyl-L-methionine-dependent methyltransferases"/>
    <property type="match status" value="1"/>
</dbReference>
<dbReference type="Proteomes" id="UP000620124">
    <property type="component" value="Unassembled WGS sequence"/>
</dbReference>
<dbReference type="AlphaFoldDB" id="A0A8H7DDJ7"/>
<name>A0A8H7DDJ7_9AGAR</name>
<accession>A0A8H7DDJ7</accession>
<dbReference type="InterPro" id="IPR029063">
    <property type="entry name" value="SAM-dependent_MTases_sf"/>
</dbReference>